<gene>
    <name evidence="2" type="ORF">ACFPYJ_33035</name>
</gene>
<keyword evidence="3" id="KW-1185">Reference proteome</keyword>
<dbReference type="EMBL" id="JBHSOW010000138">
    <property type="protein sequence ID" value="MFC5653853.1"/>
    <property type="molecule type" value="Genomic_DNA"/>
</dbReference>
<evidence type="ECO:0008006" key="4">
    <source>
        <dbReference type="Google" id="ProtNLM"/>
    </source>
</evidence>
<proteinExistence type="predicted"/>
<dbReference type="RefSeq" id="WP_379192843.1">
    <property type="nucleotide sequence ID" value="NZ_JBHSOW010000138.1"/>
</dbReference>
<evidence type="ECO:0000313" key="3">
    <source>
        <dbReference type="Proteomes" id="UP001596047"/>
    </source>
</evidence>
<keyword evidence="1" id="KW-0732">Signal</keyword>
<organism evidence="2 3">
    <name type="scientific">Paenibacillus solisilvae</name>
    <dbReference type="NCBI Taxonomy" id="2486751"/>
    <lineage>
        <taxon>Bacteria</taxon>
        <taxon>Bacillati</taxon>
        <taxon>Bacillota</taxon>
        <taxon>Bacilli</taxon>
        <taxon>Bacillales</taxon>
        <taxon>Paenibacillaceae</taxon>
        <taxon>Paenibacillus</taxon>
    </lineage>
</organism>
<evidence type="ECO:0000256" key="1">
    <source>
        <dbReference type="SAM" id="SignalP"/>
    </source>
</evidence>
<evidence type="ECO:0000313" key="2">
    <source>
        <dbReference type="EMBL" id="MFC5653853.1"/>
    </source>
</evidence>
<dbReference type="Proteomes" id="UP001596047">
    <property type="component" value="Unassembled WGS sequence"/>
</dbReference>
<feature type="signal peptide" evidence="1">
    <location>
        <begin position="1"/>
        <end position="22"/>
    </location>
</feature>
<reference evidence="3" key="1">
    <citation type="journal article" date="2019" name="Int. J. Syst. Evol. Microbiol.">
        <title>The Global Catalogue of Microorganisms (GCM) 10K type strain sequencing project: providing services to taxonomists for standard genome sequencing and annotation.</title>
        <authorList>
            <consortium name="The Broad Institute Genomics Platform"/>
            <consortium name="The Broad Institute Genome Sequencing Center for Infectious Disease"/>
            <person name="Wu L."/>
            <person name="Ma J."/>
        </authorList>
    </citation>
    <scope>NUCLEOTIDE SEQUENCE [LARGE SCALE GENOMIC DNA]</scope>
    <source>
        <strain evidence="3">CGMCC 1.3240</strain>
    </source>
</reference>
<dbReference type="PROSITE" id="PS51257">
    <property type="entry name" value="PROKAR_LIPOPROTEIN"/>
    <property type="match status" value="1"/>
</dbReference>
<sequence length="191" mass="21198">MKMKSRFLVVILFVMVALTACANNKGNEGKLTLDDNTRGAKPDIYHKETIGSLAYEIQLAKNQYGFDDEIEVNAKVTNLGKETLTYVSGSSSCPSHLSIDIVDQESNTRLATEQGKACTSDLRTSKLDPGQTVEDKWVFIPKQWIKSELEPANAGIYDVKVALSPEINLSSENQQEHKNQRVAAKTEITLY</sequence>
<accession>A0ABW0W8S6</accession>
<feature type="chain" id="PRO_5046006973" description="Intracellular proteinase inhibitor BsuPI domain-containing protein" evidence="1">
    <location>
        <begin position="23"/>
        <end position="191"/>
    </location>
</feature>
<comment type="caution">
    <text evidence="2">The sequence shown here is derived from an EMBL/GenBank/DDBJ whole genome shotgun (WGS) entry which is preliminary data.</text>
</comment>
<name>A0ABW0W8S6_9BACL</name>
<protein>
    <recommendedName>
        <fullName evidence="4">Intracellular proteinase inhibitor BsuPI domain-containing protein</fullName>
    </recommendedName>
</protein>